<evidence type="ECO:0000313" key="2">
    <source>
        <dbReference type="Proteomes" id="UP000254100"/>
    </source>
</evidence>
<dbReference type="EMBL" id="UHDT01000001">
    <property type="protein sequence ID" value="SUM58439.1"/>
    <property type="molecule type" value="Genomic_DNA"/>
</dbReference>
<organism evidence="1 2">
    <name type="scientific">Staphylococcus microti</name>
    <dbReference type="NCBI Taxonomy" id="569857"/>
    <lineage>
        <taxon>Bacteria</taxon>
        <taxon>Bacillati</taxon>
        <taxon>Bacillota</taxon>
        <taxon>Bacilli</taxon>
        <taxon>Bacillales</taxon>
        <taxon>Staphylococcaceae</taxon>
        <taxon>Staphylococcus</taxon>
    </lineage>
</organism>
<sequence length="54" mass="6299">MFLVELKCNNYNKKLTKQDEIMIKTKVSELKGITNLQSWATLQKIYCKDCATTK</sequence>
<reference evidence="1 2" key="1">
    <citation type="submission" date="2018-06" db="EMBL/GenBank/DDBJ databases">
        <authorList>
            <consortium name="Pathogen Informatics"/>
            <person name="Doyle S."/>
        </authorList>
    </citation>
    <scope>NUCLEOTIDE SEQUENCE [LARGE SCALE GENOMIC DNA]</scope>
    <source>
        <strain evidence="1 2">NCTC13832</strain>
    </source>
</reference>
<protein>
    <submittedName>
        <fullName evidence="1">Uncharacterized protein</fullName>
    </submittedName>
</protein>
<evidence type="ECO:0000313" key="1">
    <source>
        <dbReference type="EMBL" id="SUM58439.1"/>
    </source>
</evidence>
<name>A0A380GWG9_9STAP</name>
<dbReference type="AlphaFoldDB" id="A0A380GWG9"/>
<proteinExistence type="predicted"/>
<accession>A0A380GWG9</accession>
<gene>
    <name evidence="1" type="ORF">NCTC13832_02189</name>
</gene>
<dbReference type="Proteomes" id="UP000254100">
    <property type="component" value="Unassembled WGS sequence"/>
</dbReference>